<gene>
    <name evidence="4" type="ORF">IQ63_33770</name>
</gene>
<comment type="caution">
    <text evidence="4">The sequence shown here is derived from an EMBL/GenBank/DDBJ whole genome shotgun (WGS) entry which is preliminary data.</text>
</comment>
<evidence type="ECO:0000256" key="1">
    <source>
        <dbReference type="ARBA" id="ARBA00023015"/>
    </source>
</evidence>
<dbReference type="PATRIC" id="fig|42234.21.peg.6958"/>
<dbReference type="Pfam" id="PF03861">
    <property type="entry name" value="ANTAR"/>
    <property type="match status" value="1"/>
</dbReference>
<evidence type="ECO:0000259" key="3">
    <source>
        <dbReference type="PROSITE" id="PS50921"/>
    </source>
</evidence>
<keyword evidence="1" id="KW-0805">Transcription regulation</keyword>
<accession>A0A0L0JR13</accession>
<dbReference type="InterPro" id="IPR029016">
    <property type="entry name" value="GAF-like_dom_sf"/>
</dbReference>
<evidence type="ECO:0000313" key="5">
    <source>
        <dbReference type="Proteomes" id="UP000037151"/>
    </source>
</evidence>
<name>A0A0L0JR13_9ACTN</name>
<dbReference type="OrthoDB" id="3683444at2"/>
<reference evidence="5" key="1">
    <citation type="submission" date="2014-07" db="EMBL/GenBank/DDBJ databases">
        <title>Genome sequencing of plant-pathogenic Streptomyces species.</title>
        <authorList>
            <person name="Harrison J."/>
            <person name="Sapp M."/>
            <person name="Thwaites R."/>
            <person name="Studholme D.J."/>
        </authorList>
    </citation>
    <scope>NUCLEOTIDE SEQUENCE [LARGE SCALE GENOMIC DNA]</scope>
    <source>
        <strain evidence="5">NCPPB 4445</strain>
    </source>
</reference>
<proteinExistence type="predicted"/>
<dbReference type="PROSITE" id="PS50921">
    <property type="entry name" value="ANTAR"/>
    <property type="match status" value="1"/>
</dbReference>
<dbReference type="SMART" id="SM01012">
    <property type="entry name" value="ANTAR"/>
    <property type="match status" value="1"/>
</dbReference>
<keyword evidence="2" id="KW-0804">Transcription</keyword>
<dbReference type="SUPFAM" id="SSF55781">
    <property type="entry name" value="GAF domain-like"/>
    <property type="match status" value="1"/>
</dbReference>
<dbReference type="Proteomes" id="UP000037151">
    <property type="component" value="Unassembled WGS sequence"/>
</dbReference>
<dbReference type="InterPro" id="IPR012074">
    <property type="entry name" value="GAF_ANTAR"/>
</dbReference>
<dbReference type="InterPro" id="IPR005561">
    <property type="entry name" value="ANTAR"/>
</dbReference>
<dbReference type="EMBL" id="JPPY01000191">
    <property type="protein sequence ID" value="KND28187.1"/>
    <property type="molecule type" value="Genomic_DNA"/>
</dbReference>
<dbReference type="Gene3D" id="1.10.10.10">
    <property type="entry name" value="Winged helix-like DNA-binding domain superfamily/Winged helix DNA-binding domain"/>
    <property type="match status" value="1"/>
</dbReference>
<sequence length="247" mass="27214">MAELPREEQLAAAFVDLADTLVQDFDVINFLHSLAEHCVNLLDVAAAGVLLATPGGRLVDAAASDERTRELELASIEWDEGPCRDCFRTKKRIPDVPLATEVARVRWPRFAPRAVEAGFTSVVAAPLRLHDQVIGALNLFRDRPGPLDESQLRLGQALADTATIGVLQQRAVSEQMTVTAQLQAALDSRVIIEQAKGYLANRRGTGVEEAFTLMRRYARDHQTRLTEIARQVLQGTADASLLPQRDR</sequence>
<dbReference type="PIRSF" id="PIRSF036625">
    <property type="entry name" value="GAF_ANTAR"/>
    <property type="match status" value="1"/>
</dbReference>
<dbReference type="SMART" id="SM00065">
    <property type="entry name" value="GAF"/>
    <property type="match status" value="1"/>
</dbReference>
<dbReference type="InterPro" id="IPR003018">
    <property type="entry name" value="GAF"/>
</dbReference>
<dbReference type="InterPro" id="IPR036388">
    <property type="entry name" value="WH-like_DNA-bd_sf"/>
</dbReference>
<dbReference type="Gene3D" id="3.30.450.40">
    <property type="match status" value="1"/>
</dbReference>
<evidence type="ECO:0000313" key="4">
    <source>
        <dbReference type="EMBL" id="KND28187.1"/>
    </source>
</evidence>
<dbReference type="AlphaFoldDB" id="A0A0L0JR13"/>
<protein>
    <submittedName>
        <fullName evidence="4">Transcriptional regulator</fullName>
    </submittedName>
</protein>
<organism evidence="4 5">
    <name type="scientific">Streptomyces acidiscabies</name>
    <dbReference type="NCBI Taxonomy" id="42234"/>
    <lineage>
        <taxon>Bacteria</taxon>
        <taxon>Bacillati</taxon>
        <taxon>Actinomycetota</taxon>
        <taxon>Actinomycetes</taxon>
        <taxon>Kitasatosporales</taxon>
        <taxon>Streptomycetaceae</taxon>
        <taxon>Streptomyces</taxon>
    </lineage>
</organism>
<feature type="domain" description="ANTAR" evidence="3">
    <location>
        <begin position="172"/>
        <end position="233"/>
    </location>
</feature>
<dbReference type="RefSeq" id="WP_050373985.1">
    <property type="nucleotide sequence ID" value="NZ_KQ257831.1"/>
</dbReference>
<dbReference type="Pfam" id="PF13185">
    <property type="entry name" value="GAF_2"/>
    <property type="match status" value="1"/>
</dbReference>
<evidence type="ECO:0000256" key="2">
    <source>
        <dbReference type="ARBA" id="ARBA00023163"/>
    </source>
</evidence>
<dbReference type="GO" id="GO:0003723">
    <property type="term" value="F:RNA binding"/>
    <property type="evidence" value="ECO:0007669"/>
    <property type="project" value="InterPro"/>
</dbReference>